<dbReference type="STRING" id="8078.ENSFHEP00000022764"/>
<protein>
    <submittedName>
        <fullName evidence="7">Uncharacterized protein</fullName>
    </submittedName>
</protein>
<keyword evidence="5" id="KW-1015">Disulfide bond</keyword>
<name>A0A3Q2Q8U1_FUNHE</name>
<keyword evidence="6" id="KW-0325">Glycoprotein</keyword>
<proteinExistence type="predicted"/>
<keyword evidence="4" id="KW-0654">Proteoglycan</keyword>
<evidence type="ECO:0000256" key="3">
    <source>
        <dbReference type="ARBA" id="ARBA00022729"/>
    </source>
</evidence>
<evidence type="ECO:0000313" key="7">
    <source>
        <dbReference type="Ensembl" id="ENSFHEP00000022764.1"/>
    </source>
</evidence>
<dbReference type="InterPro" id="IPR043547">
    <property type="entry name" value="Mimecan/Epiphycan/Opticin"/>
</dbReference>
<reference evidence="7" key="2">
    <citation type="submission" date="2025-09" db="UniProtKB">
        <authorList>
            <consortium name="Ensembl"/>
        </authorList>
    </citation>
    <scope>IDENTIFICATION</scope>
</reference>
<evidence type="ECO:0000256" key="6">
    <source>
        <dbReference type="ARBA" id="ARBA00023180"/>
    </source>
</evidence>
<dbReference type="Ensembl" id="ENSFHET00000012046.1">
    <property type="protein sequence ID" value="ENSFHEP00000022764.1"/>
    <property type="gene ID" value="ENSFHEG00000003343.1"/>
</dbReference>
<dbReference type="GO" id="GO:0060348">
    <property type="term" value="P:bone development"/>
    <property type="evidence" value="ECO:0007669"/>
    <property type="project" value="TreeGrafter"/>
</dbReference>
<evidence type="ECO:0000256" key="2">
    <source>
        <dbReference type="ARBA" id="ARBA00022525"/>
    </source>
</evidence>
<dbReference type="GO" id="GO:0005615">
    <property type="term" value="C:extracellular space"/>
    <property type="evidence" value="ECO:0007669"/>
    <property type="project" value="TreeGrafter"/>
</dbReference>
<keyword evidence="8" id="KW-1185">Reference proteome</keyword>
<keyword evidence="2" id="KW-0964">Secreted</keyword>
<sequence length="192" mass="21444">MHTAEAALFSLTTMHPRTLIFASIIVCLSESDLCEEQSPDQIAVPSLPKDTAKLYLYGTFHRIKTTALLSFFSTLRNGLTGNLIAQIEDGVFSTLPDFPCCPPPPPMLVRSNRKLNSLAHLYLRGNELTAVPRLPVGSLLIPFEFFFLQNKKMSTTTEERFCKGNLSGVRFIRLWSLPAGRYNGSIKTRALH</sequence>
<dbReference type="Proteomes" id="UP000265000">
    <property type="component" value="Unplaced"/>
</dbReference>
<dbReference type="GO" id="GO:0031012">
    <property type="term" value="C:extracellular matrix"/>
    <property type="evidence" value="ECO:0007669"/>
    <property type="project" value="TreeGrafter"/>
</dbReference>
<reference evidence="7" key="1">
    <citation type="submission" date="2025-08" db="UniProtKB">
        <authorList>
            <consortium name="Ensembl"/>
        </authorList>
    </citation>
    <scope>IDENTIFICATION</scope>
</reference>
<organism evidence="7 8">
    <name type="scientific">Fundulus heteroclitus</name>
    <name type="common">Killifish</name>
    <name type="synonym">Mummichog</name>
    <dbReference type="NCBI Taxonomy" id="8078"/>
    <lineage>
        <taxon>Eukaryota</taxon>
        <taxon>Metazoa</taxon>
        <taxon>Chordata</taxon>
        <taxon>Craniata</taxon>
        <taxon>Vertebrata</taxon>
        <taxon>Euteleostomi</taxon>
        <taxon>Actinopterygii</taxon>
        <taxon>Neopterygii</taxon>
        <taxon>Teleostei</taxon>
        <taxon>Neoteleostei</taxon>
        <taxon>Acanthomorphata</taxon>
        <taxon>Ovalentaria</taxon>
        <taxon>Atherinomorphae</taxon>
        <taxon>Cyprinodontiformes</taxon>
        <taxon>Fundulidae</taxon>
        <taxon>Fundulus</taxon>
    </lineage>
</organism>
<evidence type="ECO:0000256" key="5">
    <source>
        <dbReference type="ARBA" id="ARBA00023157"/>
    </source>
</evidence>
<dbReference type="AlphaFoldDB" id="A0A3Q2Q8U1"/>
<evidence type="ECO:0000256" key="4">
    <source>
        <dbReference type="ARBA" id="ARBA00022974"/>
    </source>
</evidence>
<accession>A0A3Q2Q8U1</accession>
<evidence type="ECO:0000313" key="8">
    <source>
        <dbReference type="Proteomes" id="UP000265000"/>
    </source>
</evidence>
<comment type="subcellular location">
    <subcellularLocation>
        <location evidence="1">Secreted</location>
    </subcellularLocation>
</comment>
<keyword evidence="3" id="KW-0732">Signal</keyword>
<evidence type="ECO:0000256" key="1">
    <source>
        <dbReference type="ARBA" id="ARBA00004613"/>
    </source>
</evidence>
<dbReference type="GO" id="GO:0061975">
    <property type="term" value="P:articular cartilage development"/>
    <property type="evidence" value="ECO:0007669"/>
    <property type="project" value="TreeGrafter"/>
</dbReference>
<dbReference type="PANTHER" id="PTHR46269:SF1">
    <property type="entry name" value="MIMECAN"/>
    <property type="match status" value="1"/>
</dbReference>
<dbReference type="PANTHER" id="PTHR46269">
    <property type="entry name" value="EPIPHYCAN-RELATED"/>
    <property type="match status" value="1"/>
</dbReference>